<dbReference type="Proteomes" id="UP000069940">
    <property type="component" value="Unassembled WGS sequence"/>
</dbReference>
<keyword evidence="9" id="KW-1185">Reference proteome</keyword>
<feature type="signal peptide" evidence="6">
    <location>
        <begin position="1"/>
        <end position="18"/>
    </location>
</feature>
<dbReference type="InterPro" id="IPR029058">
    <property type="entry name" value="AB_hydrolase_fold"/>
</dbReference>
<evidence type="ECO:0000256" key="6">
    <source>
        <dbReference type="RuleBase" id="RU361235"/>
    </source>
</evidence>
<dbReference type="PANTHER" id="PTHR11559">
    <property type="entry name" value="CARBOXYLESTERASE"/>
    <property type="match status" value="1"/>
</dbReference>
<proteinExistence type="inferred from homology"/>
<sequence>MIPFVICLIRLLIATISSELGSLVVRYWPGIERPVVQVRQGRVKGVTSRLPNGKPYNYFKGIPYAKPPVGELRFRPPVPLESFGVPVLKCLVDKNDFIQPHVLFKQLITGSEDALYLNVYTPATAKEEKIPVMVYIHGGGLQHGTASSFVYDPQYLVMQGVIVVTMFYRLGPFGFLSLPSAGVHGNFGLKDQRQALIWVQENIDRFGGDPQNVTLFGESAGSWSTYVHYLSPSSRKYFHRAICQSGDTCTESNLQIDPENKARKLAYLLGYRGSSDQEVIDVLRKAPASLLTKYQTLCNSEQERSFPLRFPFRPVVEHSCSEDAVLTQTPEKLLKSVDTIRMPLISGYTSNEGILGLTRNKHRLKKYNENPKWLVPELMGHPAGLNRTVVGDQIKQFYFGNKPIGLETSNQVTDLFSDHTFVTTSNLSAEWLAKYQPNAEQYHYVFSYCGRFNFAKALYGGTALQGASHGDDCLYLFNAAFLPKLPANCEEQQVRQQIVRLWTNFAKYGNPTPDGDNLGFRWKPVKKVHPSSASFDLDCLDITSVPRMIQNPFQERKEFWRGMIKKYTNYL</sequence>
<evidence type="ECO:0000256" key="3">
    <source>
        <dbReference type="ARBA" id="ARBA00022801"/>
    </source>
</evidence>
<dbReference type="RefSeq" id="XP_019540191.3">
    <property type="nucleotide sequence ID" value="XM_019684646.3"/>
</dbReference>
<evidence type="ECO:0000256" key="5">
    <source>
        <dbReference type="ARBA" id="ARBA00023180"/>
    </source>
</evidence>
<evidence type="ECO:0000313" key="9">
    <source>
        <dbReference type="Proteomes" id="UP000069940"/>
    </source>
</evidence>
<dbReference type="Gene3D" id="3.40.50.1820">
    <property type="entry name" value="alpha/beta hydrolase"/>
    <property type="match status" value="1"/>
</dbReference>
<evidence type="ECO:0000313" key="8">
    <source>
        <dbReference type="EnsemblMetazoa" id="AALFPA23_003234.P3475"/>
    </source>
</evidence>
<dbReference type="InterPro" id="IPR002018">
    <property type="entry name" value="CarbesteraseB"/>
</dbReference>
<keyword evidence="4" id="KW-1015">Disulfide bond</keyword>
<dbReference type="GeneID" id="109411169"/>
<evidence type="ECO:0000256" key="2">
    <source>
        <dbReference type="ARBA" id="ARBA00022487"/>
    </source>
</evidence>
<keyword evidence="2" id="KW-0719">Serine esterase</keyword>
<feature type="domain" description="Carboxylesterase type B" evidence="7">
    <location>
        <begin position="33"/>
        <end position="560"/>
    </location>
</feature>
<dbReference type="InterPro" id="IPR050309">
    <property type="entry name" value="Type-B_Carboxylest/Lipase"/>
</dbReference>
<reference evidence="8" key="2">
    <citation type="submission" date="2025-05" db="UniProtKB">
        <authorList>
            <consortium name="EnsemblMetazoa"/>
        </authorList>
    </citation>
    <scope>IDENTIFICATION</scope>
    <source>
        <strain evidence="8">Foshan</strain>
    </source>
</reference>
<evidence type="ECO:0000256" key="1">
    <source>
        <dbReference type="ARBA" id="ARBA00005964"/>
    </source>
</evidence>
<dbReference type="Pfam" id="PF00135">
    <property type="entry name" value="COesterase"/>
    <property type="match status" value="1"/>
</dbReference>
<protein>
    <recommendedName>
        <fullName evidence="6">Carboxylic ester hydrolase</fullName>
        <ecNumber evidence="6">3.1.1.-</ecNumber>
    </recommendedName>
</protein>
<organism evidence="8 9">
    <name type="scientific">Aedes albopictus</name>
    <name type="common">Asian tiger mosquito</name>
    <name type="synonym">Stegomyia albopicta</name>
    <dbReference type="NCBI Taxonomy" id="7160"/>
    <lineage>
        <taxon>Eukaryota</taxon>
        <taxon>Metazoa</taxon>
        <taxon>Ecdysozoa</taxon>
        <taxon>Arthropoda</taxon>
        <taxon>Hexapoda</taxon>
        <taxon>Insecta</taxon>
        <taxon>Pterygota</taxon>
        <taxon>Neoptera</taxon>
        <taxon>Endopterygota</taxon>
        <taxon>Diptera</taxon>
        <taxon>Nematocera</taxon>
        <taxon>Culicoidea</taxon>
        <taxon>Culicidae</taxon>
        <taxon>Culicinae</taxon>
        <taxon>Aedini</taxon>
        <taxon>Aedes</taxon>
        <taxon>Stegomyia</taxon>
    </lineage>
</organism>
<dbReference type="InterPro" id="IPR019826">
    <property type="entry name" value="Carboxylesterase_B_AS"/>
</dbReference>
<comment type="similarity">
    <text evidence="1 6">Belongs to the type-B carboxylesterase/lipase family.</text>
</comment>
<reference evidence="9" key="1">
    <citation type="journal article" date="2015" name="Proc. Natl. Acad. Sci. U.S.A.">
        <title>Genome sequence of the Asian Tiger mosquito, Aedes albopictus, reveals insights into its biology, genetics, and evolution.</title>
        <authorList>
            <person name="Chen X.G."/>
            <person name="Jiang X."/>
            <person name="Gu J."/>
            <person name="Xu M."/>
            <person name="Wu Y."/>
            <person name="Deng Y."/>
            <person name="Zhang C."/>
            <person name="Bonizzoni M."/>
            <person name="Dermauw W."/>
            <person name="Vontas J."/>
            <person name="Armbruster P."/>
            <person name="Huang X."/>
            <person name="Yang Y."/>
            <person name="Zhang H."/>
            <person name="He W."/>
            <person name="Peng H."/>
            <person name="Liu Y."/>
            <person name="Wu K."/>
            <person name="Chen J."/>
            <person name="Lirakis M."/>
            <person name="Topalis P."/>
            <person name="Van Leeuwen T."/>
            <person name="Hall A.B."/>
            <person name="Jiang X."/>
            <person name="Thorpe C."/>
            <person name="Mueller R.L."/>
            <person name="Sun C."/>
            <person name="Waterhouse R.M."/>
            <person name="Yan G."/>
            <person name="Tu Z.J."/>
            <person name="Fang X."/>
            <person name="James A.A."/>
        </authorList>
    </citation>
    <scope>NUCLEOTIDE SEQUENCE [LARGE SCALE GENOMIC DNA]</scope>
    <source>
        <strain evidence="9">Foshan</strain>
    </source>
</reference>
<dbReference type="PROSITE" id="PS00122">
    <property type="entry name" value="CARBOXYLESTERASE_B_1"/>
    <property type="match status" value="1"/>
</dbReference>
<dbReference type="EC" id="3.1.1.-" evidence="6"/>
<keyword evidence="6" id="KW-0732">Signal</keyword>
<name>A0ABM1XVC7_AEDAL</name>
<feature type="chain" id="PRO_5044961635" description="Carboxylic ester hydrolase" evidence="6">
    <location>
        <begin position="19"/>
        <end position="571"/>
    </location>
</feature>
<evidence type="ECO:0000259" key="7">
    <source>
        <dbReference type="Pfam" id="PF00135"/>
    </source>
</evidence>
<accession>A0ABM1XVC7</accession>
<dbReference type="SUPFAM" id="SSF53474">
    <property type="entry name" value="alpha/beta-Hydrolases"/>
    <property type="match status" value="1"/>
</dbReference>
<keyword evidence="3 6" id="KW-0378">Hydrolase</keyword>
<keyword evidence="5" id="KW-0325">Glycoprotein</keyword>
<evidence type="ECO:0000256" key="4">
    <source>
        <dbReference type="ARBA" id="ARBA00023157"/>
    </source>
</evidence>
<dbReference type="EnsemblMetazoa" id="AALFPA23_003234.R3475">
    <property type="protein sequence ID" value="AALFPA23_003234.P3475"/>
    <property type="gene ID" value="AALFPA23_003234"/>
</dbReference>